<dbReference type="Gene3D" id="3.30.559.10">
    <property type="entry name" value="Chloramphenicol acetyltransferase-like domain"/>
    <property type="match status" value="1"/>
</dbReference>
<dbReference type="InterPro" id="IPR020845">
    <property type="entry name" value="AMP-binding_CS"/>
</dbReference>
<feature type="domain" description="Condensation" evidence="5">
    <location>
        <begin position="7"/>
        <end position="413"/>
    </location>
</feature>
<evidence type="ECO:0008006" key="8">
    <source>
        <dbReference type="Google" id="ProtNLM"/>
    </source>
</evidence>
<dbReference type="Gene3D" id="3.30.559.30">
    <property type="entry name" value="Nonribosomal peptide synthetase, condensation domain"/>
    <property type="match status" value="1"/>
</dbReference>
<gene>
    <name evidence="6" type="ORF">BFG52_02310</name>
</gene>
<feature type="domain" description="AMP-dependent synthetase/ligase" evidence="3">
    <location>
        <begin position="490"/>
        <end position="857"/>
    </location>
</feature>
<dbReference type="Proteomes" id="UP000093391">
    <property type="component" value="Chromosome"/>
</dbReference>
<dbReference type="EMBL" id="CP016895">
    <property type="protein sequence ID" value="AOA57303.1"/>
    <property type="molecule type" value="Genomic_DNA"/>
</dbReference>
<dbReference type="Pfam" id="PF00501">
    <property type="entry name" value="AMP-binding"/>
    <property type="match status" value="1"/>
</dbReference>
<evidence type="ECO:0000313" key="7">
    <source>
        <dbReference type="Proteomes" id="UP000093391"/>
    </source>
</evidence>
<evidence type="ECO:0000259" key="4">
    <source>
        <dbReference type="Pfam" id="PF00550"/>
    </source>
</evidence>
<evidence type="ECO:0000313" key="6">
    <source>
        <dbReference type="EMBL" id="AOA57303.1"/>
    </source>
</evidence>
<accession>A0A1B2LX01</accession>
<evidence type="ECO:0000256" key="1">
    <source>
        <dbReference type="ARBA" id="ARBA00022598"/>
    </source>
</evidence>
<dbReference type="STRING" id="1789224.BFG52_02310"/>
<dbReference type="InterPro" id="IPR023213">
    <property type="entry name" value="CAT-like_dom_sf"/>
</dbReference>
<keyword evidence="2" id="KW-0175">Coiled coil</keyword>
<dbReference type="SUPFAM" id="SSF56801">
    <property type="entry name" value="Acetyl-CoA synthetase-like"/>
    <property type="match status" value="1"/>
</dbReference>
<dbReference type="InterPro" id="IPR000873">
    <property type="entry name" value="AMP-dep_synth/lig_dom"/>
</dbReference>
<dbReference type="PANTHER" id="PTHR45527">
    <property type="entry name" value="NONRIBOSOMAL PEPTIDE SYNTHETASE"/>
    <property type="match status" value="1"/>
</dbReference>
<proteinExistence type="predicted"/>
<dbReference type="Gene3D" id="3.30.300.30">
    <property type="match status" value="1"/>
</dbReference>
<dbReference type="AlphaFoldDB" id="A0A1B2LX01"/>
<dbReference type="KEGG" id="ala:BFG52_02310"/>
<dbReference type="Pfam" id="PF00668">
    <property type="entry name" value="Condensation"/>
    <property type="match status" value="1"/>
</dbReference>
<feature type="coiled-coil region" evidence="2">
    <location>
        <begin position="426"/>
        <end position="453"/>
    </location>
</feature>
<dbReference type="InterPro" id="IPR042099">
    <property type="entry name" value="ANL_N_sf"/>
</dbReference>
<reference evidence="6 7" key="1">
    <citation type="submission" date="2016-08" db="EMBL/GenBank/DDBJ databases">
        <authorList>
            <person name="Seilhamer J.J."/>
        </authorList>
    </citation>
    <scope>NUCLEOTIDE SEQUENCE [LARGE SCALE GENOMIC DNA]</scope>
    <source>
        <strain evidence="6 7">BRTC-1</strain>
    </source>
</reference>
<keyword evidence="7" id="KW-1185">Reference proteome</keyword>
<dbReference type="GO" id="GO:0016874">
    <property type="term" value="F:ligase activity"/>
    <property type="evidence" value="ECO:0007669"/>
    <property type="project" value="UniProtKB-KW"/>
</dbReference>
<dbReference type="PROSITE" id="PS00455">
    <property type="entry name" value="AMP_BINDING"/>
    <property type="match status" value="1"/>
</dbReference>
<name>A0A1B2LX01_9GAMM</name>
<dbReference type="SUPFAM" id="SSF52777">
    <property type="entry name" value="CoA-dependent acyltransferases"/>
    <property type="match status" value="2"/>
</dbReference>
<dbReference type="InterPro" id="IPR001242">
    <property type="entry name" value="Condensation_dom"/>
</dbReference>
<dbReference type="PANTHER" id="PTHR45527:SF10">
    <property type="entry name" value="PYOCHELIN SYNTHASE PCHF"/>
    <property type="match status" value="1"/>
</dbReference>
<dbReference type="GO" id="GO:0031177">
    <property type="term" value="F:phosphopantetheine binding"/>
    <property type="evidence" value="ECO:0007669"/>
    <property type="project" value="TreeGrafter"/>
</dbReference>
<dbReference type="GO" id="GO:0043041">
    <property type="term" value="P:amino acid activation for nonribosomal peptide biosynthetic process"/>
    <property type="evidence" value="ECO:0007669"/>
    <property type="project" value="TreeGrafter"/>
</dbReference>
<evidence type="ECO:0000259" key="5">
    <source>
        <dbReference type="Pfam" id="PF00668"/>
    </source>
</evidence>
<evidence type="ECO:0000259" key="3">
    <source>
        <dbReference type="Pfam" id="PF00501"/>
    </source>
</evidence>
<dbReference type="OrthoDB" id="9757559at2"/>
<dbReference type="InterPro" id="IPR010071">
    <property type="entry name" value="AA_adenyl_dom"/>
</dbReference>
<dbReference type="Gene3D" id="3.40.50.12780">
    <property type="entry name" value="N-terminal domain of ligase-like"/>
    <property type="match status" value="1"/>
</dbReference>
<dbReference type="InterPro" id="IPR036736">
    <property type="entry name" value="ACP-like_sf"/>
</dbReference>
<evidence type="ECO:0000256" key="2">
    <source>
        <dbReference type="SAM" id="Coils"/>
    </source>
</evidence>
<dbReference type="NCBIfam" id="TIGR01733">
    <property type="entry name" value="AA-adenyl-dom"/>
    <property type="match status" value="1"/>
</dbReference>
<protein>
    <recommendedName>
        <fullName evidence="8">Peptide synthetase</fullName>
    </recommendedName>
</protein>
<sequence>MNAITRPLSAMQNAYLLGKSGLFPLGQSSMHDFRVFHGWVDLAALGIRLQALVQKYAALRTLIDELRLEQRVLPYIEITDHLQIIDLSTLPCTVAMQQLTQIEQQFCHYRHALDIPPWQIAVVQLPADAAHALVIFSSFDGLIVDGYAISVLLDALLYQDLQSITASPATLAPHCEDVQASVSDRQFWQQYLAQVNDIPALPWLTALDKISTPHYRRQVYSIAQSHWQQLSHMAVEHKVLPSCLLSSLILDVLSAWNTERRLLLSLPTSTATLDGAVGNDSSFIVLNYQFDPTQDVLDAAYKTQHDILNAMAHRSFSGLEIAKYLMQKTQQSLVLPIALTNGLTWKKLPRSTTLHYVTGQTQTPQLALDIRLSRSAEDDLCIEMDYVVEALSDHMVEQMLQALAQRISTLLDLGHLSQRLDAGAYTRTAGNELKKIKAENKKQEDKKQANGKQANKDERVDALELGVEPSEPIVQIENYLAKIEQHLYLKPLHTTALIYAGQQISYPQLAQQVRRMAQALDAAGVCQHDVVAICIAKSPEFIYSLLACALKGIVWLSIDLAAPPARRDYMLKNSAVSWIIAPETDVEHTQLQIAYLNSAQIFRSTTSAGAAKSPTSSTPLVFSRFSWSSIVEDDRQQHPCGYRFDGSPAYYLYTSGSTGNPKCVVLNHLATANVLQQSIARWNLQQDDVHFAATPFHHDMSIFDIMAPLSVGASLVIPQQQQQKNAVAWAELIAQHQVSIWCTVPAMAEMLLSVAQPQQLKSLRLICQGGDYIKATMVQAYRQHLPDVTMMSLGAPTETTIWSIWHEIQPSDRSVIPYGQALSHNQFYILDAYGMPCPTGVVGQLYMTGLNLANGYLLDGQLNQKDFVYLTLPDGQKKRAFRMSDKGYWREDGSIIFAGREEGYLKVRGVRIAALDVETALLQHPEILECVVCTVVNPRYEEQELMAVYRRQTPATMHQAEATHQTEATAPAMFKKFLQQSLPDSHIPTRWLAVADFPLSQNAKLDRKAIRQLAQQSVQQGYQATTTWTAQAAVQSEDQQLEQQILHYIQQLIPTPSHALSLHSDMISMGLNPQKLFQLTTMLRTADGLVIDFKKLLACKTLAELIEHIRMQHPLHCAERAL</sequence>
<organism evidence="6 7">
    <name type="scientific">Acinetobacter larvae</name>
    <dbReference type="NCBI Taxonomy" id="1789224"/>
    <lineage>
        <taxon>Bacteria</taxon>
        <taxon>Pseudomonadati</taxon>
        <taxon>Pseudomonadota</taxon>
        <taxon>Gammaproteobacteria</taxon>
        <taxon>Moraxellales</taxon>
        <taxon>Moraxellaceae</taxon>
        <taxon>Acinetobacter</taxon>
    </lineage>
</organism>
<dbReference type="InterPro" id="IPR009081">
    <property type="entry name" value="PP-bd_ACP"/>
</dbReference>
<dbReference type="GO" id="GO:0044550">
    <property type="term" value="P:secondary metabolite biosynthetic process"/>
    <property type="evidence" value="ECO:0007669"/>
    <property type="project" value="TreeGrafter"/>
</dbReference>
<feature type="domain" description="Carrier" evidence="4">
    <location>
        <begin position="1043"/>
        <end position="1109"/>
    </location>
</feature>
<dbReference type="Pfam" id="PF00550">
    <property type="entry name" value="PP-binding"/>
    <property type="match status" value="1"/>
</dbReference>
<dbReference type="GO" id="GO:0005737">
    <property type="term" value="C:cytoplasm"/>
    <property type="evidence" value="ECO:0007669"/>
    <property type="project" value="TreeGrafter"/>
</dbReference>
<dbReference type="RefSeq" id="WP_067552089.1">
    <property type="nucleotide sequence ID" value="NZ_CP016895.1"/>
</dbReference>
<dbReference type="SUPFAM" id="SSF47336">
    <property type="entry name" value="ACP-like"/>
    <property type="match status" value="1"/>
</dbReference>
<keyword evidence="1" id="KW-0436">Ligase</keyword>
<dbReference type="InterPro" id="IPR045851">
    <property type="entry name" value="AMP-bd_C_sf"/>
</dbReference>